<dbReference type="Pfam" id="PF00172">
    <property type="entry name" value="Zn_clus"/>
    <property type="match status" value="1"/>
</dbReference>
<dbReference type="SMART" id="SM00066">
    <property type="entry name" value="GAL4"/>
    <property type="match status" value="1"/>
</dbReference>
<dbReference type="PANTHER" id="PTHR38791">
    <property type="entry name" value="ZN(II)2CYS6 TRANSCRIPTION FACTOR (EUROFUNG)-RELATED-RELATED"/>
    <property type="match status" value="1"/>
</dbReference>
<feature type="region of interest" description="Disordered" evidence="2">
    <location>
        <begin position="53"/>
        <end position="89"/>
    </location>
</feature>
<dbReference type="PROSITE" id="PS00463">
    <property type="entry name" value="ZN2_CY6_FUNGAL_1"/>
    <property type="match status" value="1"/>
</dbReference>
<feature type="domain" description="Zn(2)-C6 fungal-type" evidence="3">
    <location>
        <begin position="7"/>
        <end position="35"/>
    </location>
</feature>
<comment type="caution">
    <text evidence="4">The sequence shown here is derived from an EMBL/GenBank/DDBJ whole genome shotgun (WGS) entry which is preliminary data.</text>
</comment>
<dbReference type="PANTHER" id="PTHR38791:SF5">
    <property type="entry name" value="TRANSCRIPTION FACTOR DBAG-RELATED"/>
    <property type="match status" value="1"/>
</dbReference>
<feature type="region of interest" description="Disordered" evidence="2">
    <location>
        <begin position="104"/>
        <end position="148"/>
    </location>
</feature>
<keyword evidence="5" id="KW-1185">Reference proteome</keyword>
<dbReference type="EMBL" id="JAIWOZ010000001">
    <property type="protein sequence ID" value="KAH6610443.1"/>
    <property type="molecule type" value="Genomic_DNA"/>
</dbReference>
<dbReference type="AlphaFoldDB" id="A0A9P8QW62"/>
<organism evidence="4 5">
    <name type="scientific">Trichoderma cornu-damae</name>
    <dbReference type="NCBI Taxonomy" id="654480"/>
    <lineage>
        <taxon>Eukaryota</taxon>
        <taxon>Fungi</taxon>
        <taxon>Dikarya</taxon>
        <taxon>Ascomycota</taxon>
        <taxon>Pezizomycotina</taxon>
        <taxon>Sordariomycetes</taxon>
        <taxon>Hypocreomycetidae</taxon>
        <taxon>Hypocreales</taxon>
        <taxon>Hypocreaceae</taxon>
        <taxon>Trichoderma</taxon>
    </lineage>
</organism>
<dbReference type="Gene3D" id="4.10.240.10">
    <property type="entry name" value="Zn(2)-C6 fungal-type DNA-binding domain"/>
    <property type="match status" value="1"/>
</dbReference>
<dbReference type="InterPro" id="IPR053175">
    <property type="entry name" value="DHMBA_Reg_Transcription_Factor"/>
</dbReference>
<dbReference type="Proteomes" id="UP000827724">
    <property type="component" value="Unassembled WGS sequence"/>
</dbReference>
<feature type="compositionally biased region" description="Polar residues" evidence="2">
    <location>
        <begin position="104"/>
        <end position="113"/>
    </location>
</feature>
<feature type="compositionally biased region" description="Basic and acidic residues" evidence="2">
    <location>
        <begin position="139"/>
        <end position="148"/>
    </location>
</feature>
<dbReference type="GO" id="GO:0008270">
    <property type="term" value="F:zinc ion binding"/>
    <property type="evidence" value="ECO:0007669"/>
    <property type="project" value="InterPro"/>
</dbReference>
<keyword evidence="1" id="KW-0539">Nucleus</keyword>
<reference evidence="4" key="1">
    <citation type="submission" date="2021-08" db="EMBL/GenBank/DDBJ databases">
        <title>Chromosome-Level Trichoderma cornu-damae using Hi-C Data.</title>
        <authorList>
            <person name="Kim C.S."/>
        </authorList>
    </citation>
    <scope>NUCLEOTIDE SEQUENCE</scope>
    <source>
        <strain evidence="4">KA19-0412C</strain>
    </source>
</reference>
<evidence type="ECO:0000256" key="1">
    <source>
        <dbReference type="ARBA" id="ARBA00023242"/>
    </source>
</evidence>
<evidence type="ECO:0000313" key="4">
    <source>
        <dbReference type="EMBL" id="KAH6610443.1"/>
    </source>
</evidence>
<dbReference type="InterPro" id="IPR001138">
    <property type="entry name" value="Zn2Cys6_DnaBD"/>
</dbReference>
<dbReference type="GO" id="GO:0000981">
    <property type="term" value="F:DNA-binding transcription factor activity, RNA polymerase II-specific"/>
    <property type="evidence" value="ECO:0007669"/>
    <property type="project" value="InterPro"/>
</dbReference>
<feature type="compositionally biased region" description="Low complexity" evidence="2">
    <location>
        <begin position="76"/>
        <end position="89"/>
    </location>
</feature>
<dbReference type="CDD" id="cd00067">
    <property type="entry name" value="GAL4"/>
    <property type="match status" value="1"/>
</dbReference>
<dbReference type="OrthoDB" id="5098660at2759"/>
<gene>
    <name evidence="4" type="ORF">Trco_000463</name>
</gene>
<dbReference type="SUPFAM" id="SSF57701">
    <property type="entry name" value="Zn2/Cys6 DNA-binding domain"/>
    <property type="match status" value="1"/>
</dbReference>
<name>A0A9P8QW62_9HYPO</name>
<dbReference type="PROSITE" id="PS50048">
    <property type="entry name" value="ZN2_CY6_FUNGAL_2"/>
    <property type="match status" value="1"/>
</dbReference>
<dbReference type="InterPro" id="IPR036864">
    <property type="entry name" value="Zn2-C6_fun-type_DNA-bd_sf"/>
</dbReference>
<evidence type="ECO:0000259" key="3">
    <source>
        <dbReference type="PROSITE" id="PS50048"/>
    </source>
</evidence>
<sequence>MEVSKVPCTLCRKRRVKCDKRLPGCARCEKSSRSCPGYNHLRRFLDEGQNLRKKFSAAGAGPQGSGPIRSVKTRPAAQASSSASSISGSLDSALLPTTVSSGSAEFAQTQTETPIHARARAKSQAQAQGDVLQSSSLGKPEHDSLFRP</sequence>
<proteinExistence type="predicted"/>
<accession>A0A9P8QW62</accession>
<protein>
    <recommendedName>
        <fullName evidence="3">Zn(2)-C6 fungal-type domain-containing protein</fullName>
    </recommendedName>
</protein>
<evidence type="ECO:0000256" key="2">
    <source>
        <dbReference type="SAM" id="MobiDB-lite"/>
    </source>
</evidence>
<evidence type="ECO:0000313" key="5">
    <source>
        <dbReference type="Proteomes" id="UP000827724"/>
    </source>
</evidence>